<accession>A0A3A1WKK1</accession>
<dbReference type="RefSeq" id="WP_119540312.1">
    <property type="nucleotide sequence ID" value="NZ_QYRN01000006.1"/>
</dbReference>
<dbReference type="CDD" id="cd02440">
    <property type="entry name" value="AdoMet_MTases"/>
    <property type="match status" value="1"/>
</dbReference>
<gene>
    <name evidence="4" type="ORF">D3218_11895</name>
</gene>
<dbReference type="Gene3D" id="1.10.150.290">
    <property type="entry name" value="S-adenosyl-L-methionine-dependent methyltransferases"/>
    <property type="match status" value="1"/>
</dbReference>
<dbReference type="NCBIfam" id="NF002463">
    <property type="entry name" value="PRK01683.1"/>
    <property type="match status" value="1"/>
</dbReference>
<dbReference type="Proteomes" id="UP000265750">
    <property type="component" value="Unassembled WGS sequence"/>
</dbReference>
<proteinExistence type="predicted"/>
<dbReference type="PANTHER" id="PTHR43861">
    <property type="entry name" value="TRANS-ACONITATE 2-METHYLTRANSFERASE-RELATED"/>
    <property type="match status" value="1"/>
</dbReference>
<evidence type="ECO:0000256" key="1">
    <source>
        <dbReference type="ARBA" id="ARBA00022603"/>
    </source>
</evidence>
<name>A0A3A1WKK1_9HYPH</name>
<dbReference type="EC" id="2.1.1.144" evidence="4"/>
<dbReference type="EMBL" id="QYRN01000006">
    <property type="protein sequence ID" value="RIY00001.1"/>
    <property type="molecule type" value="Genomic_DNA"/>
</dbReference>
<keyword evidence="1 4" id="KW-0489">Methyltransferase</keyword>
<reference evidence="5" key="1">
    <citation type="submission" date="2018-09" db="EMBL/GenBank/DDBJ databases">
        <authorList>
            <person name="Tuo L."/>
        </authorList>
    </citation>
    <scope>NUCLEOTIDE SEQUENCE [LARGE SCALE GENOMIC DNA]</scope>
    <source>
        <strain evidence="5">M2BS4Y-1</strain>
    </source>
</reference>
<keyword evidence="5" id="KW-1185">Reference proteome</keyword>
<comment type="caution">
    <text evidence="4">The sequence shown here is derived from an EMBL/GenBank/DDBJ whole genome shotgun (WGS) entry which is preliminary data.</text>
</comment>
<dbReference type="GO" id="GO:0030798">
    <property type="term" value="F:trans-aconitate 2-methyltransferase activity"/>
    <property type="evidence" value="ECO:0007669"/>
    <property type="project" value="UniProtKB-EC"/>
</dbReference>
<evidence type="ECO:0000313" key="5">
    <source>
        <dbReference type="Proteomes" id="UP000265750"/>
    </source>
</evidence>
<dbReference type="Gene3D" id="3.40.50.150">
    <property type="entry name" value="Vaccinia Virus protein VP39"/>
    <property type="match status" value="1"/>
</dbReference>
<organism evidence="4 5">
    <name type="scientific">Aureimonas flava</name>
    <dbReference type="NCBI Taxonomy" id="2320271"/>
    <lineage>
        <taxon>Bacteria</taxon>
        <taxon>Pseudomonadati</taxon>
        <taxon>Pseudomonadota</taxon>
        <taxon>Alphaproteobacteria</taxon>
        <taxon>Hyphomicrobiales</taxon>
        <taxon>Aurantimonadaceae</taxon>
        <taxon>Aureimonas</taxon>
    </lineage>
</organism>
<feature type="domain" description="Methyltransferase" evidence="3">
    <location>
        <begin position="39"/>
        <end position="128"/>
    </location>
</feature>
<keyword evidence="2 4" id="KW-0808">Transferase</keyword>
<dbReference type="PANTHER" id="PTHR43861:SF1">
    <property type="entry name" value="TRANS-ACONITATE 2-METHYLTRANSFERASE"/>
    <property type="match status" value="1"/>
</dbReference>
<evidence type="ECO:0000313" key="4">
    <source>
        <dbReference type="EMBL" id="RIY00001.1"/>
    </source>
</evidence>
<sequence length="261" mass="28711">MADWNPALYTRFEDERTRPARDLLARCRIGEGAGAGLRIADLGCGPGNSTALLAERFPEAEIIGFDTSDAMLEAARARLPDARFERADIAAFAPDTPFDLVFSNAALQWVRGHARLVPALFAHVRAGGLLAVQIPDNLADPSQVAMRDIAGEAPFASALGGMDEAREAIAPRETYYDWLAGAASELDVWTTIYNHPMGSPQAITDWFASTGLKPFVDPLDEAGRARFRARYTQEMDRRYPARADGRRLLAFPRLFFVARRA</sequence>
<dbReference type="SUPFAM" id="SSF53335">
    <property type="entry name" value="S-adenosyl-L-methionine-dependent methyltransferases"/>
    <property type="match status" value="1"/>
</dbReference>
<dbReference type="InterPro" id="IPR023149">
    <property type="entry name" value="Trans_acon_MeTrfase_C"/>
</dbReference>
<dbReference type="GO" id="GO:0032259">
    <property type="term" value="P:methylation"/>
    <property type="evidence" value="ECO:0007669"/>
    <property type="project" value="UniProtKB-KW"/>
</dbReference>
<evidence type="ECO:0000256" key="2">
    <source>
        <dbReference type="ARBA" id="ARBA00022679"/>
    </source>
</evidence>
<dbReference type="InterPro" id="IPR041698">
    <property type="entry name" value="Methyltransf_25"/>
</dbReference>
<dbReference type="AlphaFoldDB" id="A0A3A1WKK1"/>
<protein>
    <submittedName>
        <fullName evidence="4">Trans-aconitate 2-methyltransferase</fullName>
        <ecNumber evidence="4">2.1.1.144</ecNumber>
    </submittedName>
</protein>
<evidence type="ECO:0000259" key="3">
    <source>
        <dbReference type="Pfam" id="PF13649"/>
    </source>
</evidence>
<dbReference type="Pfam" id="PF13649">
    <property type="entry name" value="Methyltransf_25"/>
    <property type="match status" value="1"/>
</dbReference>
<dbReference type="OrthoDB" id="9795085at2"/>
<dbReference type="InterPro" id="IPR029063">
    <property type="entry name" value="SAM-dependent_MTases_sf"/>
</dbReference>